<keyword evidence="1" id="KW-1133">Transmembrane helix</keyword>
<sequence>MPPSRVEGYVPLATLNTTMHSGAEETQNEGPNAPAEHRTRSARERIGTLSLLIVLLGSSFLLILWVLLGLIWRESMTAKSGGVPNTFWIWIVHANWTSRLVTVCTAATRAIVTLQASLITAMVSSIILEKIGTPLFYTPFYSIIRAVSVSPTSLLFTKGIIAQPRRIFSLSISILVVVEVLVTVASQFLSTILISDFMDSSFLHSSNFTKVGISSARRSYQTSWWKVPQAPCWTFGELAGSFSQGHNYHDTGHTYRAFIPFNDEAQRTSLRRFHGPAEVMDQRVVCVSPSFVDLHLNSTFVPRLFGQISLRNESYPMLQNTETQRAINFTCALPFPPQNTTYGMSSLCYPLLGLAFTIQIEDPLVKFNSDHRIANQTGSAFNNPLASSMLIVLDITDGEAMTARNRKNITTPLRVATVHKDGPWSMIMNDSNNATLRVSSCFTNFVSKTINVDMATSRQISEPRLSWDRTSDAFDTKALRRQLGASLTPESLNRRGVLALNAKSEWKDFDKGIDAIENPSFKVYSSYFHFAATFLGLLPHAQQALAPPSFPAANKGILLSEANTGDTSTAHQSHTDLFKDVLHDTNSPALALQALITRGTQAAYYEDLMREDPTALAATTFSSIALIPVRWDGFVAGVSIIAAHSVILALIVMLFMIHTRVSLVGNCWQAVAHVVSEDMLLSLDQACKEKDVEVKKRWGSQLAHLGTLRYWPNGRVAIGIEAKERLE</sequence>
<feature type="transmembrane region" description="Helical" evidence="1">
    <location>
        <begin position="167"/>
        <end position="194"/>
    </location>
</feature>
<dbReference type="EMBL" id="JAAHCF010001303">
    <property type="protein sequence ID" value="KAK8140981.1"/>
    <property type="molecule type" value="Genomic_DNA"/>
</dbReference>
<organism evidence="2 3">
    <name type="scientific">Beauveria asiatica</name>
    <dbReference type="NCBI Taxonomy" id="1069075"/>
    <lineage>
        <taxon>Eukaryota</taxon>
        <taxon>Fungi</taxon>
        <taxon>Dikarya</taxon>
        <taxon>Ascomycota</taxon>
        <taxon>Pezizomycotina</taxon>
        <taxon>Sordariomycetes</taxon>
        <taxon>Hypocreomycetidae</taxon>
        <taxon>Hypocreales</taxon>
        <taxon>Cordycipitaceae</taxon>
        <taxon>Beauveria</taxon>
    </lineage>
</organism>
<keyword evidence="1" id="KW-0812">Transmembrane</keyword>
<keyword evidence="3" id="KW-1185">Reference proteome</keyword>
<evidence type="ECO:0000256" key="1">
    <source>
        <dbReference type="SAM" id="Phobius"/>
    </source>
</evidence>
<feature type="transmembrane region" description="Helical" evidence="1">
    <location>
        <begin position="634"/>
        <end position="657"/>
    </location>
</feature>
<feature type="transmembrane region" description="Helical" evidence="1">
    <location>
        <begin position="106"/>
        <end position="128"/>
    </location>
</feature>
<proteinExistence type="predicted"/>
<dbReference type="AlphaFoldDB" id="A0AAW0RG03"/>
<feature type="transmembrane region" description="Helical" evidence="1">
    <location>
        <begin position="140"/>
        <end position="161"/>
    </location>
</feature>
<evidence type="ECO:0000313" key="3">
    <source>
        <dbReference type="Proteomes" id="UP001397290"/>
    </source>
</evidence>
<name>A0AAW0RG03_9HYPO</name>
<accession>A0AAW0RG03</accession>
<dbReference type="Proteomes" id="UP001397290">
    <property type="component" value="Unassembled WGS sequence"/>
</dbReference>
<comment type="caution">
    <text evidence="2">The sequence shown here is derived from an EMBL/GenBank/DDBJ whole genome shotgun (WGS) entry which is preliminary data.</text>
</comment>
<gene>
    <name evidence="2" type="ORF">G3M48_001156</name>
</gene>
<reference evidence="2 3" key="1">
    <citation type="submission" date="2020-02" db="EMBL/GenBank/DDBJ databases">
        <title>Comparative genomics of the hypocrealean fungal genus Beauvera.</title>
        <authorList>
            <person name="Showalter D.N."/>
            <person name="Bushley K.E."/>
            <person name="Rehner S.A."/>
        </authorList>
    </citation>
    <scope>NUCLEOTIDE SEQUENCE [LARGE SCALE GENOMIC DNA]</scope>
    <source>
        <strain evidence="2 3">ARSEF4384</strain>
    </source>
</reference>
<keyword evidence="1" id="KW-0472">Membrane</keyword>
<protein>
    <submittedName>
        <fullName evidence="2">Uncharacterized protein</fullName>
    </submittedName>
</protein>
<evidence type="ECO:0000313" key="2">
    <source>
        <dbReference type="EMBL" id="KAK8140981.1"/>
    </source>
</evidence>
<feature type="transmembrane region" description="Helical" evidence="1">
    <location>
        <begin position="48"/>
        <end position="72"/>
    </location>
</feature>